<protein>
    <submittedName>
        <fullName evidence="1">La-related protein 1C-like</fullName>
    </submittedName>
</protein>
<comment type="caution">
    <text evidence="1">The sequence shown here is derived from an EMBL/GenBank/DDBJ whole genome shotgun (WGS) entry which is preliminary data.</text>
</comment>
<evidence type="ECO:0000313" key="1">
    <source>
        <dbReference type="EMBL" id="KAJ4714139.1"/>
    </source>
</evidence>
<proteinExistence type="predicted"/>
<organism evidence="1 2">
    <name type="scientific">Melia azedarach</name>
    <name type="common">Chinaberry tree</name>
    <dbReference type="NCBI Taxonomy" id="155640"/>
    <lineage>
        <taxon>Eukaryota</taxon>
        <taxon>Viridiplantae</taxon>
        <taxon>Streptophyta</taxon>
        <taxon>Embryophyta</taxon>
        <taxon>Tracheophyta</taxon>
        <taxon>Spermatophyta</taxon>
        <taxon>Magnoliopsida</taxon>
        <taxon>eudicotyledons</taxon>
        <taxon>Gunneridae</taxon>
        <taxon>Pentapetalae</taxon>
        <taxon>rosids</taxon>
        <taxon>malvids</taxon>
        <taxon>Sapindales</taxon>
        <taxon>Meliaceae</taxon>
        <taxon>Melia</taxon>
    </lineage>
</organism>
<evidence type="ECO:0000313" key="2">
    <source>
        <dbReference type="Proteomes" id="UP001164539"/>
    </source>
</evidence>
<dbReference type="EMBL" id="CM051400">
    <property type="protein sequence ID" value="KAJ4714139.1"/>
    <property type="molecule type" value="Genomic_DNA"/>
</dbReference>
<accession>A0ACC1XTR6</accession>
<sequence>MATASSNIINPDMSSSSMDNSGASSPGSQSRGATKAVSSAWTQVVRGESESIASVSLSTTSVSPSSSPQLTAVIEPPAEEESGLDCGNGNAGGGKRPAWNKPSNGAAEVGPVMGAHSWPALSETTRGSSSTKSSSDSLKGLGDGSASSVSQGTGTANSPSQKHVSNNGNSNLTPNHTVPTRQRAMKRNGANTSSNGNLPQTPAPQGPVVEGTLNNPSPRDHTQKGGFGSQSHSGNDHPHRGSFKSRSGRGDGSHHHNYGRRDQDRGNQDWNHRNFNGRDAHMQTQRGLQRFIRHPPPPPPPPPPSSAPFIPPPPPPVRPFGSPMGFHEFASPVYYVAAPPPEALRGVPFVAPIPPHALFFPALDPQLHSQIVSQIDYYFSNENLIKDTYLRQNMDEQGWVSVKLIAGFKKVSLLTDNIQLILDALRSSTVVEVQGDKIRKRNDWMRWIIPPGQYSNISSPGKSNTDMLAAHVQSISLEQRTADNAMSRSSSGDLSNQSSVGMGQVQGGRTTN</sequence>
<gene>
    <name evidence="1" type="ORF">OWV82_012668</name>
</gene>
<reference evidence="1 2" key="1">
    <citation type="journal article" date="2023" name="Science">
        <title>Complex scaffold remodeling in plant triterpene biosynthesis.</title>
        <authorList>
            <person name="De La Pena R."/>
            <person name="Hodgson H."/>
            <person name="Liu J.C."/>
            <person name="Stephenson M.J."/>
            <person name="Martin A.C."/>
            <person name="Owen C."/>
            <person name="Harkess A."/>
            <person name="Leebens-Mack J."/>
            <person name="Jimenez L.E."/>
            <person name="Osbourn A."/>
            <person name="Sattely E.S."/>
        </authorList>
    </citation>
    <scope>NUCLEOTIDE SEQUENCE [LARGE SCALE GENOMIC DNA]</scope>
    <source>
        <strain evidence="2">cv. JPN11</strain>
        <tissue evidence="1">Leaf</tissue>
    </source>
</reference>
<dbReference type="Proteomes" id="UP001164539">
    <property type="component" value="Chromosome 7"/>
</dbReference>
<keyword evidence="2" id="KW-1185">Reference proteome</keyword>
<name>A0ACC1XTR6_MELAZ</name>